<protein>
    <submittedName>
        <fullName evidence="2">Uncharacterized protein</fullName>
    </submittedName>
</protein>
<name>A0ABS8VDB4_DATST</name>
<evidence type="ECO:0000256" key="1">
    <source>
        <dbReference type="SAM" id="MobiDB-lite"/>
    </source>
</evidence>
<organism evidence="2 3">
    <name type="scientific">Datura stramonium</name>
    <name type="common">Jimsonweed</name>
    <name type="synonym">Common thornapple</name>
    <dbReference type="NCBI Taxonomy" id="4076"/>
    <lineage>
        <taxon>Eukaryota</taxon>
        <taxon>Viridiplantae</taxon>
        <taxon>Streptophyta</taxon>
        <taxon>Embryophyta</taxon>
        <taxon>Tracheophyta</taxon>
        <taxon>Spermatophyta</taxon>
        <taxon>Magnoliopsida</taxon>
        <taxon>eudicotyledons</taxon>
        <taxon>Gunneridae</taxon>
        <taxon>Pentapetalae</taxon>
        <taxon>asterids</taxon>
        <taxon>lamiids</taxon>
        <taxon>Solanales</taxon>
        <taxon>Solanaceae</taxon>
        <taxon>Solanoideae</taxon>
        <taxon>Datureae</taxon>
        <taxon>Datura</taxon>
    </lineage>
</organism>
<comment type="caution">
    <text evidence="2">The sequence shown here is derived from an EMBL/GenBank/DDBJ whole genome shotgun (WGS) entry which is preliminary data.</text>
</comment>
<accession>A0ABS8VDB4</accession>
<feature type="compositionally biased region" description="Basic and acidic residues" evidence="1">
    <location>
        <begin position="41"/>
        <end position="55"/>
    </location>
</feature>
<evidence type="ECO:0000313" key="3">
    <source>
        <dbReference type="Proteomes" id="UP000823775"/>
    </source>
</evidence>
<dbReference type="Proteomes" id="UP000823775">
    <property type="component" value="Unassembled WGS sequence"/>
</dbReference>
<sequence>MKRFVEQLGTFVDRAIAAALASYVSLRAHIEDMEARPKTVGKCLREGDEDKEKSQTKKHRKRKQERVDLLEAQRLSRAEKDMRLEEIRDNTKAVKADTLSESVTTSATIDIPWPVNFNVGLKKVLLSCNVNMMDNLTARQPSDGVLMPLSILSTAEQEDGVLTTTVMDHQLDDGL</sequence>
<dbReference type="EMBL" id="JACEIK010004067">
    <property type="protein sequence ID" value="MCD9644064.1"/>
    <property type="molecule type" value="Genomic_DNA"/>
</dbReference>
<proteinExistence type="predicted"/>
<gene>
    <name evidence="2" type="ORF">HAX54_032036</name>
</gene>
<evidence type="ECO:0000313" key="2">
    <source>
        <dbReference type="EMBL" id="MCD9644064.1"/>
    </source>
</evidence>
<feature type="region of interest" description="Disordered" evidence="1">
    <location>
        <begin position="41"/>
        <end position="66"/>
    </location>
</feature>
<keyword evidence="3" id="KW-1185">Reference proteome</keyword>
<reference evidence="2 3" key="1">
    <citation type="journal article" date="2021" name="BMC Genomics">
        <title>Datura genome reveals duplications of psychoactive alkaloid biosynthetic genes and high mutation rate following tissue culture.</title>
        <authorList>
            <person name="Rajewski A."/>
            <person name="Carter-House D."/>
            <person name="Stajich J."/>
            <person name="Litt A."/>
        </authorList>
    </citation>
    <scope>NUCLEOTIDE SEQUENCE [LARGE SCALE GENOMIC DNA]</scope>
    <source>
        <strain evidence="2">AR-01</strain>
    </source>
</reference>